<dbReference type="CDD" id="cd07560">
    <property type="entry name" value="Peptidase_S41_CPP"/>
    <property type="match status" value="1"/>
</dbReference>
<feature type="domain" description="PDZ" evidence="6">
    <location>
        <begin position="102"/>
        <end position="192"/>
    </location>
</feature>
<dbReference type="InterPro" id="IPR029045">
    <property type="entry name" value="ClpP/crotonase-like_dom_sf"/>
</dbReference>
<dbReference type="InterPro" id="IPR055210">
    <property type="entry name" value="CtpA/B_N"/>
</dbReference>
<dbReference type="STRING" id="1797533.A2731_03465"/>
<dbReference type="Pfam" id="PF03572">
    <property type="entry name" value="Peptidase_S41"/>
    <property type="match status" value="1"/>
</dbReference>
<dbReference type="SMART" id="SM00245">
    <property type="entry name" value="TSPc"/>
    <property type="match status" value="1"/>
</dbReference>
<keyword evidence="3 5" id="KW-0378">Hydrolase</keyword>
<dbReference type="Proteomes" id="UP000176241">
    <property type="component" value="Unassembled WGS sequence"/>
</dbReference>
<dbReference type="PANTHER" id="PTHR32060">
    <property type="entry name" value="TAIL-SPECIFIC PROTEASE"/>
    <property type="match status" value="1"/>
</dbReference>
<evidence type="ECO:0000259" key="6">
    <source>
        <dbReference type="PROSITE" id="PS50106"/>
    </source>
</evidence>
<dbReference type="GO" id="GO:0030288">
    <property type="term" value="C:outer membrane-bounded periplasmic space"/>
    <property type="evidence" value="ECO:0007669"/>
    <property type="project" value="TreeGrafter"/>
</dbReference>
<dbReference type="Gene3D" id="3.90.226.10">
    <property type="entry name" value="2-enoyl-CoA Hydratase, Chain A, domain 1"/>
    <property type="match status" value="1"/>
</dbReference>
<dbReference type="NCBIfam" id="TIGR00225">
    <property type="entry name" value="prc"/>
    <property type="match status" value="1"/>
</dbReference>
<dbReference type="SUPFAM" id="SSF50156">
    <property type="entry name" value="PDZ domain-like"/>
    <property type="match status" value="1"/>
</dbReference>
<accession>A0A1G1XU47</accession>
<dbReference type="FunFam" id="2.30.42.10:FF:000063">
    <property type="entry name" value="Peptidase, S41 family"/>
    <property type="match status" value="1"/>
</dbReference>
<dbReference type="Pfam" id="PF17820">
    <property type="entry name" value="PDZ_6"/>
    <property type="match status" value="1"/>
</dbReference>
<dbReference type="SUPFAM" id="SSF52096">
    <property type="entry name" value="ClpP/crotonase"/>
    <property type="match status" value="1"/>
</dbReference>
<comment type="similarity">
    <text evidence="1 5">Belongs to the peptidase S41A family.</text>
</comment>
<dbReference type="Gene3D" id="3.30.750.44">
    <property type="match status" value="1"/>
</dbReference>
<dbReference type="EMBL" id="MHIC01000053">
    <property type="protein sequence ID" value="OGY43116.1"/>
    <property type="molecule type" value="Genomic_DNA"/>
</dbReference>
<evidence type="ECO:0000313" key="8">
    <source>
        <dbReference type="Proteomes" id="UP000176241"/>
    </source>
</evidence>
<dbReference type="GO" id="GO:0007165">
    <property type="term" value="P:signal transduction"/>
    <property type="evidence" value="ECO:0007669"/>
    <property type="project" value="TreeGrafter"/>
</dbReference>
<dbReference type="AlphaFoldDB" id="A0A1G1XU47"/>
<dbReference type="Pfam" id="PF22694">
    <property type="entry name" value="CtpB_N-like"/>
    <property type="match status" value="1"/>
</dbReference>
<gene>
    <name evidence="7" type="ORF">A2731_03465</name>
</gene>
<dbReference type="Gene3D" id="2.30.42.10">
    <property type="match status" value="1"/>
</dbReference>
<keyword evidence="2 5" id="KW-0645">Protease</keyword>
<dbReference type="InterPro" id="IPR004447">
    <property type="entry name" value="Peptidase_S41A"/>
</dbReference>
<name>A0A1G1XU47_9BACT</name>
<protein>
    <recommendedName>
        <fullName evidence="6">PDZ domain-containing protein</fullName>
    </recommendedName>
</protein>
<evidence type="ECO:0000256" key="4">
    <source>
        <dbReference type="ARBA" id="ARBA00022825"/>
    </source>
</evidence>
<evidence type="ECO:0000256" key="1">
    <source>
        <dbReference type="ARBA" id="ARBA00009179"/>
    </source>
</evidence>
<dbReference type="GO" id="GO:0006508">
    <property type="term" value="P:proteolysis"/>
    <property type="evidence" value="ECO:0007669"/>
    <property type="project" value="UniProtKB-KW"/>
</dbReference>
<evidence type="ECO:0000256" key="2">
    <source>
        <dbReference type="ARBA" id="ARBA00022670"/>
    </source>
</evidence>
<dbReference type="InterPro" id="IPR041489">
    <property type="entry name" value="PDZ_6"/>
</dbReference>
<dbReference type="InterPro" id="IPR005151">
    <property type="entry name" value="Tail-specific_protease"/>
</dbReference>
<evidence type="ECO:0000313" key="7">
    <source>
        <dbReference type="EMBL" id="OGY43116.1"/>
    </source>
</evidence>
<evidence type="ECO:0000256" key="3">
    <source>
        <dbReference type="ARBA" id="ARBA00022801"/>
    </source>
</evidence>
<dbReference type="GO" id="GO:0008236">
    <property type="term" value="F:serine-type peptidase activity"/>
    <property type="evidence" value="ECO:0007669"/>
    <property type="project" value="UniProtKB-KW"/>
</dbReference>
<proteinExistence type="inferred from homology"/>
<organism evidence="7 8">
    <name type="scientific">Candidatus Buchananbacteria bacterium RIFCSPHIGHO2_01_FULL_39_8</name>
    <dbReference type="NCBI Taxonomy" id="1797533"/>
    <lineage>
        <taxon>Bacteria</taxon>
        <taxon>Candidatus Buchananiibacteriota</taxon>
    </lineage>
</organism>
<dbReference type="InterPro" id="IPR036034">
    <property type="entry name" value="PDZ_sf"/>
</dbReference>
<reference evidence="7 8" key="1">
    <citation type="journal article" date="2016" name="Nat. Commun.">
        <title>Thousands of microbial genomes shed light on interconnected biogeochemical processes in an aquifer system.</title>
        <authorList>
            <person name="Anantharaman K."/>
            <person name="Brown C.T."/>
            <person name="Hug L.A."/>
            <person name="Sharon I."/>
            <person name="Castelle C.J."/>
            <person name="Probst A.J."/>
            <person name="Thomas B.C."/>
            <person name="Singh A."/>
            <person name="Wilkins M.J."/>
            <person name="Karaoz U."/>
            <person name="Brodie E.L."/>
            <person name="Williams K.H."/>
            <person name="Hubbard S.S."/>
            <person name="Banfield J.F."/>
        </authorList>
    </citation>
    <scope>NUCLEOTIDE SEQUENCE [LARGE SCALE GENOMIC DNA]</scope>
</reference>
<sequence length="429" mass="47340">MSKKFTKIFIVSILVISLLVVSVVAGFYLGQKDLEFRNEKVGGQVKNTNEMPDYLTQDVDFKQFWQVWSYIKDNYVKSDIPDTRLFYGALGGLVASLGDPYSVFLNPEISEKFNEELGGSFEGIGAEIGIKKGILTIIAPLPGTPADKAGLQAGDKVLAIDGLDTSGIALDYAVSIIRGEKGTEVLLTILSNGDEEPREVKIVRDNIEIDSVRFIKKEKEGDSYSNNDFGNEEEFTLMDGEIAYLELLYFNENTLADWNKTVQKVLEANPKGIILDLRNNPGGFLQTAIEISGEWIDGKTVVMEQLRDGTKLEHRARRQARFASIPTVVLVNKGSASGSEIVAGALQDYGVATIIGETTFGKGSVQDLKEFSDGSSVKLTIAEWLTPNGRNINEAGIKPDIEIERTHEDYNEDRDPQLDKALEVLKIIQ</sequence>
<dbReference type="SMART" id="SM00228">
    <property type="entry name" value="PDZ"/>
    <property type="match status" value="1"/>
</dbReference>
<evidence type="ECO:0000256" key="5">
    <source>
        <dbReference type="RuleBase" id="RU004404"/>
    </source>
</evidence>
<comment type="caution">
    <text evidence="7">The sequence shown here is derived from an EMBL/GenBank/DDBJ whole genome shotgun (WGS) entry which is preliminary data.</text>
</comment>
<dbReference type="GO" id="GO:0004175">
    <property type="term" value="F:endopeptidase activity"/>
    <property type="evidence" value="ECO:0007669"/>
    <property type="project" value="TreeGrafter"/>
</dbReference>
<dbReference type="CDD" id="cd06782">
    <property type="entry name" value="cpPDZ_CPP-like"/>
    <property type="match status" value="1"/>
</dbReference>
<keyword evidence="4 5" id="KW-0720">Serine protease</keyword>
<dbReference type="PANTHER" id="PTHR32060:SF30">
    <property type="entry name" value="CARBOXY-TERMINAL PROCESSING PROTEASE CTPA"/>
    <property type="match status" value="1"/>
</dbReference>
<dbReference type="PROSITE" id="PS50106">
    <property type="entry name" value="PDZ"/>
    <property type="match status" value="1"/>
</dbReference>
<dbReference type="InterPro" id="IPR001478">
    <property type="entry name" value="PDZ"/>
</dbReference>